<protein>
    <submittedName>
        <fullName evidence="3">Uncharacterized protein</fullName>
    </submittedName>
</protein>
<feature type="compositionally biased region" description="Low complexity" evidence="2">
    <location>
        <begin position="35"/>
        <end position="52"/>
    </location>
</feature>
<feature type="coiled-coil region" evidence="1">
    <location>
        <begin position="63"/>
        <end position="165"/>
    </location>
</feature>
<evidence type="ECO:0000313" key="3">
    <source>
        <dbReference type="EnsemblMetazoa" id="PPA16960.1"/>
    </source>
</evidence>
<evidence type="ECO:0000313" key="4">
    <source>
        <dbReference type="Proteomes" id="UP000005239"/>
    </source>
</evidence>
<accession>A0A2A6BRH2</accession>
<reference evidence="4" key="1">
    <citation type="journal article" date="2008" name="Nat. Genet.">
        <title>The Pristionchus pacificus genome provides a unique perspective on nematode lifestyle and parasitism.</title>
        <authorList>
            <person name="Dieterich C."/>
            <person name="Clifton S.W."/>
            <person name="Schuster L.N."/>
            <person name="Chinwalla A."/>
            <person name="Delehaunty K."/>
            <person name="Dinkelacker I."/>
            <person name="Fulton L."/>
            <person name="Fulton R."/>
            <person name="Godfrey J."/>
            <person name="Minx P."/>
            <person name="Mitreva M."/>
            <person name="Roeseler W."/>
            <person name="Tian H."/>
            <person name="Witte H."/>
            <person name="Yang S.P."/>
            <person name="Wilson R.K."/>
            <person name="Sommer R.J."/>
        </authorList>
    </citation>
    <scope>NUCLEOTIDE SEQUENCE [LARGE SCALE GENOMIC DNA]</scope>
    <source>
        <strain evidence="4">PS312</strain>
    </source>
</reference>
<evidence type="ECO:0000256" key="2">
    <source>
        <dbReference type="SAM" id="MobiDB-lite"/>
    </source>
</evidence>
<accession>A0A8R1UBF1</accession>
<name>A0A2A6BRH2_PRIPA</name>
<dbReference type="Proteomes" id="UP000005239">
    <property type="component" value="Unassembled WGS sequence"/>
</dbReference>
<dbReference type="AlphaFoldDB" id="A0A2A6BRH2"/>
<keyword evidence="1" id="KW-0175">Coiled coil</keyword>
<proteinExistence type="predicted"/>
<feature type="region of interest" description="Disordered" evidence="2">
    <location>
        <begin position="35"/>
        <end position="56"/>
    </location>
</feature>
<sequence>MDNSQEMNHPSKIDPSPEALGFLDKANNLEEIVQSLSAPPSSLSPPFFSPAPSHDDAQLRGRVRELEQKLQHATGAAREAESRAERAERLLAAKILTRAIDGLRRERDELRKIANDTRNEKSELEGLRADNTVLVELMKKENVTKRVLTEEIESLKQEMAEMRKLKRVPADDDGSLMQQLAEMGITNERVAEWVRQNQEREEKQRKKSAHRGTSKNRHGSSVISVKTLDPSKTALTEEERYGDEQDVVCEGCIWRKVNGQWTATVGEKDKESKREEDADIVEKGDDIDKMIDEIIMEKKRRIDSGIDEF</sequence>
<feature type="region of interest" description="Disordered" evidence="2">
    <location>
        <begin position="1"/>
        <end position="20"/>
    </location>
</feature>
<keyword evidence="4" id="KW-1185">Reference proteome</keyword>
<reference evidence="3" key="2">
    <citation type="submission" date="2022-06" db="UniProtKB">
        <authorList>
            <consortium name="EnsemblMetazoa"/>
        </authorList>
    </citation>
    <scope>IDENTIFICATION</scope>
    <source>
        <strain evidence="3">PS312</strain>
    </source>
</reference>
<gene>
    <name evidence="3" type="primary">WBGene00106514</name>
</gene>
<dbReference type="EnsemblMetazoa" id="PPA16960.1">
    <property type="protein sequence ID" value="PPA16960.1"/>
    <property type="gene ID" value="WBGene00106514"/>
</dbReference>
<feature type="compositionally biased region" description="Basic residues" evidence="2">
    <location>
        <begin position="205"/>
        <end position="218"/>
    </location>
</feature>
<evidence type="ECO:0000256" key="1">
    <source>
        <dbReference type="SAM" id="Coils"/>
    </source>
</evidence>
<organism evidence="3 4">
    <name type="scientific">Pristionchus pacificus</name>
    <name type="common">Parasitic nematode worm</name>
    <dbReference type="NCBI Taxonomy" id="54126"/>
    <lineage>
        <taxon>Eukaryota</taxon>
        <taxon>Metazoa</taxon>
        <taxon>Ecdysozoa</taxon>
        <taxon>Nematoda</taxon>
        <taxon>Chromadorea</taxon>
        <taxon>Rhabditida</taxon>
        <taxon>Rhabditina</taxon>
        <taxon>Diplogasteromorpha</taxon>
        <taxon>Diplogasteroidea</taxon>
        <taxon>Neodiplogasteridae</taxon>
        <taxon>Pristionchus</taxon>
    </lineage>
</organism>
<feature type="region of interest" description="Disordered" evidence="2">
    <location>
        <begin position="196"/>
        <end position="231"/>
    </location>
</feature>